<comment type="caution">
    <text evidence="7">The sequence shown here is derived from an EMBL/GenBank/DDBJ whole genome shotgun (WGS) entry which is preliminary data.</text>
</comment>
<sequence length="416" mass="46710">MTSDFWKICYAESIYILSSRILIAIITLYFLNSDSVWLSSCFLFFYFTSKSVFGIFLAHKFEKLEKKRILTQLILLFIGVSLLTIIVKSTSVSSLIFIFIFIFISVGIGFIDSFFTPVVNAFIPAIVDNTLIDEAFRKIFLIQALNNLFGIAIGMAGYGSIGFTNMIWVIIVSALISLIILISLNNKGRSFSSSEEKISGNNIKNSMAIFISYRFEPWWAFFSMIINMFLAPFSSFVIPYFIVNVAGNNPIMIGLIEGCAAAGAIFSSCYFQKKIELVIGRAQSVILSFWTIGLCFLLLSFINHIFIWSILTFIMGMAIVMNNVSVESCRSVAIPEKNRVKIQTIHNAFIGAGNPLGLLFIPFIIKNYGSMTALIISAVIIIIAAVFVRFIPLFHELLTCRQEDISNLYEKKYGDL</sequence>
<evidence type="ECO:0000256" key="5">
    <source>
        <dbReference type="ARBA" id="ARBA00023136"/>
    </source>
</evidence>
<evidence type="ECO:0000256" key="2">
    <source>
        <dbReference type="ARBA" id="ARBA00022475"/>
    </source>
</evidence>
<name>A0AAJ1N5L3_XENBV</name>
<proteinExistence type="predicted"/>
<feature type="transmembrane region" description="Helical" evidence="6">
    <location>
        <begin position="12"/>
        <end position="31"/>
    </location>
</feature>
<feature type="transmembrane region" description="Helical" evidence="6">
    <location>
        <begin position="278"/>
        <end position="299"/>
    </location>
</feature>
<feature type="transmembrane region" description="Helical" evidence="6">
    <location>
        <begin position="249"/>
        <end position="271"/>
    </location>
</feature>
<dbReference type="Pfam" id="PF07690">
    <property type="entry name" value="MFS_1"/>
    <property type="match status" value="1"/>
</dbReference>
<feature type="transmembrane region" description="Helical" evidence="6">
    <location>
        <begin position="305"/>
        <end position="324"/>
    </location>
</feature>
<accession>A0AAJ1N5L3</accession>
<comment type="subcellular location">
    <subcellularLocation>
        <location evidence="1">Cell membrane</location>
        <topology evidence="1">Multi-pass membrane protein</topology>
    </subcellularLocation>
</comment>
<feature type="transmembrane region" description="Helical" evidence="6">
    <location>
        <begin position="371"/>
        <end position="391"/>
    </location>
</feature>
<evidence type="ECO:0000313" key="8">
    <source>
        <dbReference type="Proteomes" id="UP001222434"/>
    </source>
</evidence>
<feature type="transmembrane region" description="Helical" evidence="6">
    <location>
        <begin position="167"/>
        <end position="184"/>
    </location>
</feature>
<evidence type="ECO:0000313" key="7">
    <source>
        <dbReference type="EMBL" id="MDE1479591.1"/>
    </source>
</evidence>
<evidence type="ECO:0000256" key="4">
    <source>
        <dbReference type="ARBA" id="ARBA00022989"/>
    </source>
</evidence>
<dbReference type="InterPro" id="IPR036259">
    <property type="entry name" value="MFS_trans_sf"/>
</dbReference>
<reference evidence="7" key="1">
    <citation type="submission" date="2021-08" db="EMBL/GenBank/DDBJ databases">
        <authorList>
            <person name="Papudeshi B."/>
            <person name="Bashey-Visser F."/>
        </authorList>
    </citation>
    <scope>NUCLEOTIDE SEQUENCE</scope>
    <source>
        <strain evidence="7">MC_266_E_2016</strain>
    </source>
</reference>
<evidence type="ECO:0000256" key="6">
    <source>
        <dbReference type="SAM" id="Phobius"/>
    </source>
</evidence>
<feature type="transmembrane region" description="Helical" evidence="6">
    <location>
        <begin position="345"/>
        <end position="365"/>
    </location>
</feature>
<gene>
    <name evidence="7" type="ORF">KKJ01_15455</name>
</gene>
<keyword evidence="3 6" id="KW-0812">Transmembrane</keyword>
<dbReference type="Gene3D" id="1.20.1250.20">
    <property type="entry name" value="MFS general substrate transporter like domains"/>
    <property type="match status" value="2"/>
</dbReference>
<dbReference type="EMBL" id="JAILSO010000064">
    <property type="protein sequence ID" value="MDE1479591.1"/>
    <property type="molecule type" value="Genomic_DNA"/>
</dbReference>
<dbReference type="Proteomes" id="UP001222434">
    <property type="component" value="Unassembled WGS sequence"/>
</dbReference>
<dbReference type="AlphaFoldDB" id="A0AAJ1N5L3"/>
<feature type="transmembrane region" description="Helical" evidence="6">
    <location>
        <begin position="37"/>
        <end position="57"/>
    </location>
</feature>
<dbReference type="RefSeq" id="WP_274713157.1">
    <property type="nucleotide sequence ID" value="NZ_JAILSO010000064.1"/>
</dbReference>
<keyword evidence="4 6" id="KW-1133">Transmembrane helix</keyword>
<dbReference type="PANTHER" id="PTHR23513">
    <property type="entry name" value="INTEGRAL MEMBRANE EFFLUX PROTEIN-RELATED"/>
    <property type="match status" value="1"/>
</dbReference>
<organism evidence="7 8">
    <name type="scientific">Xenorhabdus bovienii</name>
    <name type="common">Xenorhabdus nematophila subsp. bovienii</name>
    <dbReference type="NCBI Taxonomy" id="40576"/>
    <lineage>
        <taxon>Bacteria</taxon>
        <taxon>Pseudomonadati</taxon>
        <taxon>Pseudomonadota</taxon>
        <taxon>Gammaproteobacteria</taxon>
        <taxon>Enterobacterales</taxon>
        <taxon>Morganellaceae</taxon>
        <taxon>Xenorhabdus</taxon>
    </lineage>
</organism>
<feature type="transmembrane region" description="Helical" evidence="6">
    <location>
        <begin position="94"/>
        <end position="127"/>
    </location>
</feature>
<feature type="transmembrane region" description="Helical" evidence="6">
    <location>
        <begin position="69"/>
        <end position="88"/>
    </location>
</feature>
<dbReference type="GO" id="GO:0022857">
    <property type="term" value="F:transmembrane transporter activity"/>
    <property type="evidence" value="ECO:0007669"/>
    <property type="project" value="InterPro"/>
</dbReference>
<reference evidence="7" key="2">
    <citation type="journal article" date="2022" name="J. Evol. Biol.">
        <title>Pre- and post-association barriers to host switching in sympatric mutualists.</title>
        <authorList>
            <person name="Dinges Z.M."/>
            <person name="Phillips R.K."/>
            <person name="Lively C.M."/>
            <person name="Bashey F."/>
        </authorList>
    </citation>
    <scope>NUCLEOTIDE SEQUENCE</scope>
    <source>
        <strain evidence="7">MC_266_E_2016</strain>
    </source>
</reference>
<dbReference type="InterPro" id="IPR011701">
    <property type="entry name" value="MFS"/>
</dbReference>
<feature type="transmembrane region" description="Helical" evidence="6">
    <location>
        <begin position="139"/>
        <end position="161"/>
    </location>
</feature>
<evidence type="ECO:0000256" key="1">
    <source>
        <dbReference type="ARBA" id="ARBA00004651"/>
    </source>
</evidence>
<evidence type="ECO:0000256" key="3">
    <source>
        <dbReference type="ARBA" id="ARBA00022692"/>
    </source>
</evidence>
<feature type="transmembrane region" description="Helical" evidence="6">
    <location>
        <begin position="218"/>
        <end position="243"/>
    </location>
</feature>
<keyword evidence="5 6" id="KW-0472">Membrane</keyword>
<keyword evidence="2" id="KW-1003">Cell membrane</keyword>
<dbReference type="GO" id="GO:0005886">
    <property type="term" value="C:plasma membrane"/>
    <property type="evidence" value="ECO:0007669"/>
    <property type="project" value="UniProtKB-SubCell"/>
</dbReference>
<dbReference type="PANTHER" id="PTHR23513:SF6">
    <property type="entry name" value="MAJOR FACILITATOR SUPERFAMILY ASSOCIATED DOMAIN-CONTAINING PROTEIN"/>
    <property type="match status" value="1"/>
</dbReference>
<dbReference type="SUPFAM" id="SSF103473">
    <property type="entry name" value="MFS general substrate transporter"/>
    <property type="match status" value="1"/>
</dbReference>
<protein>
    <submittedName>
        <fullName evidence="7">MFS transporter</fullName>
    </submittedName>
</protein>